<name>A0ABP1S7G0_9HEXA</name>
<evidence type="ECO:0000313" key="1">
    <source>
        <dbReference type="EMBL" id="CAL8145099.1"/>
    </source>
</evidence>
<keyword evidence="2" id="KW-1185">Reference proteome</keyword>
<accession>A0ABP1S7G0</accession>
<reference evidence="1 2" key="1">
    <citation type="submission" date="2024-08" db="EMBL/GenBank/DDBJ databases">
        <authorList>
            <person name="Cucini C."/>
            <person name="Frati F."/>
        </authorList>
    </citation>
    <scope>NUCLEOTIDE SEQUENCE [LARGE SCALE GENOMIC DNA]</scope>
</reference>
<comment type="caution">
    <text evidence="1">The sequence shown here is derived from an EMBL/GenBank/DDBJ whole genome shotgun (WGS) entry which is preliminary data.</text>
</comment>
<evidence type="ECO:0000313" key="2">
    <source>
        <dbReference type="Proteomes" id="UP001642540"/>
    </source>
</evidence>
<proteinExistence type="predicted"/>
<dbReference type="Proteomes" id="UP001642540">
    <property type="component" value="Unassembled WGS sequence"/>
</dbReference>
<sequence>MEDPTNTQSGAIGETPPTKSILLSDLLTLCMFAMLTGITADNISKAFTNFYKDDEVKDTRQKLTSIGVEFSKARSKQNIICEIVNSLKTIDFKDQKVVLAATDLTRICRIPTNIGDEIQIRSDMVRIQQKVCELEEVLKSVRKEISDGFHNLSSKVSSSTSEIQQAAFDPPSPSWGGLDRVRPRMLPIKSSTPQEDKPSNPKFLNKEWHHVTYKKKSKPPTFGAAKSVIQAVKAVKTSSVFLSRCTPTTTCDDIRTYLVEEKKWVINDVQCVKTKFQTYRSFRVDIVRTDDNPESEYLKPKHWPENLLIARFNRPRRIGLRVSSDKSTRND</sequence>
<dbReference type="EMBL" id="CAXLJM020000163">
    <property type="protein sequence ID" value="CAL8145099.1"/>
    <property type="molecule type" value="Genomic_DNA"/>
</dbReference>
<gene>
    <name evidence="1" type="ORF">ODALV1_LOCUS30393</name>
</gene>
<organism evidence="1 2">
    <name type="scientific">Orchesella dallaii</name>
    <dbReference type="NCBI Taxonomy" id="48710"/>
    <lineage>
        <taxon>Eukaryota</taxon>
        <taxon>Metazoa</taxon>
        <taxon>Ecdysozoa</taxon>
        <taxon>Arthropoda</taxon>
        <taxon>Hexapoda</taxon>
        <taxon>Collembola</taxon>
        <taxon>Entomobryomorpha</taxon>
        <taxon>Entomobryoidea</taxon>
        <taxon>Orchesellidae</taxon>
        <taxon>Orchesellinae</taxon>
        <taxon>Orchesella</taxon>
    </lineage>
</organism>
<protein>
    <submittedName>
        <fullName evidence="1">Uncharacterized protein</fullName>
    </submittedName>
</protein>